<feature type="domain" description="FAD dependent oxidoreductase" evidence="1">
    <location>
        <begin position="8"/>
        <end position="380"/>
    </location>
</feature>
<name>A0A1F2WNZ3_9ACTN</name>
<evidence type="ECO:0000259" key="1">
    <source>
        <dbReference type="Pfam" id="PF01266"/>
    </source>
</evidence>
<dbReference type="AlphaFoldDB" id="A0A1F2WNZ3"/>
<dbReference type="PANTHER" id="PTHR42720">
    <property type="entry name" value="GLYCEROL-3-PHOSPHATE DEHYDROGENASE"/>
    <property type="match status" value="1"/>
</dbReference>
<evidence type="ECO:0008006" key="5">
    <source>
        <dbReference type="Google" id="ProtNLM"/>
    </source>
</evidence>
<accession>A0A1F2WNZ3</accession>
<dbReference type="InterPro" id="IPR052745">
    <property type="entry name" value="G3P_Oxidase/Oxidoreductase"/>
</dbReference>
<dbReference type="InterPro" id="IPR036188">
    <property type="entry name" value="FAD/NAD-bd_sf"/>
</dbReference>
<dbReference type="Pfam" id="PF04324">
    <property type="entry name" value="Fer2_BFD"/>
    <property type="match status" value="1"/>
</dbReference>
<dbReference type="InterPro" id="IPR041854">
    <property type="entry name" value="BFD-like_2Fe2S-bd_dom_sf"/>
</dbReference>
<proteinExistence type="predicted"/>
<dbReference type="InterPro" id="IPR007419">
    <property type="entry name" value="BFD-like_2Fe2S-bd_dom"/>
</dbReference>
<comment type="caution">
    <text evidence="3">The sequence shown here is derived from an EMBL/GenBank/DDBJ whole genome shotgun (WGS) entry which is preliminary data.</text>
</comment>
<dbReference type="PROSITE" id="PS51257">
    <property type="entry name" value="PROKAR_LIPOPROTEIN"/>
    <property type="match status" value="1"/>
</dbReference>
<dbReference type="Gene3D" id="3.50.50.60">
    <property type="entry name" value="FAD/NAD(P)-binding domain"/>
    <property type="match status" value="1"/>
</dbReference>
<evidence type="ECO:0000313" key="3">
    <source>
        <dbReference type="EMBL" id="OFW58572.1"/>
    </source>
</evidence>
<dbReference type="SUPFAM" id="SSF51905">
    <property type="entry name" value="FAD/NAD(P)-binding domain"/>
    <property type="match status" value="1"/>
</dbReference>
<dbReference type="EMBL" id="MELK01000021">
    <property type="protein sequence ID" value="OFW58572.1"/>
    <property type="molecule type" value="Genomic_DNA"/>
</dbReference>
<dbReference type="CDD" id="cd19946">
    <property type="entry name" value="GlpA-like_Fer2_BFD-like"/>
    <property type="match status" value="1"/>
</dbReference>
<organism evidence="3 4">
    <name type="scientific">Candidatus Solincola sediminis</name>
    <dbReference type="NCBI Taxonomy" id="1797199"/>
    <lineage>
        <taxon>Bacteria</taxon>
        <taxon>Bacillati</taxon>
        <taxon>Actinomycetota</taxon>
        <taxon>Candidatus Geothermincolia</taxon>
        <taxon>Candidatus Geothermincolales</taxon>
        <taxon>Candidatus Geothermincolaceae</taxon>
        <taxon>Candidatus Solincola</taxon>
    </lineage>
</organism>
<gene>
    <name evidence="3" type="ORF">A2Y75_10220</name>
</gene>
<evidence type="ECO:0000313" key="4">
    <source>
        <dbReference type="Proteomes" id="UP000177876"/>
    </source>
</evidence>
<protein>
    <recommendedName>
        <fullName evidence="5">FAD/NAD(P)-binding oxidoreductase</fullName>
    </recommendedName>
</protein>
<dbReference type="Pfam" id="PF01266">
    <property type="entry name" value="DAO"/>
    <property type="match status" value="1"/>
</dbReference>
<dbReference type="PANTHER" id="PTHR42720:SF1">
    <property type="entry name" value="GLYCEROL 3-PHOSPHATE OXIDASE"/>
    <property type="match status" value="1"/>
</dbReference>
<dbReference type="Proteomes" id="UP000177876">
    <property type="component" value="Unassembled WGS sequence"/>
</dbReference>
<sequence>MPVRAGAVVIGGGVIGCSIAREITRYTSDVVILEKESDVADGTSKANNAEIHSGIGEDYGTLKQRLNVRGNGLYDEFVEGLGIDFRRQGLVIVITNRTLRREVTKYMPKSVRNYLLKKLIPTLIVRNAEKKGIKGMRVLDRDEIFRMEPHVTPSAVSGVFDPTYGLVSPYKLTIALAEHAVINGARLFLDTEVTGIRVEGGRVKGVVTDRGEIETGIVINAAGLFADEVAEMAGAGGFKIHPRKGATLLFDRDATAEYVRSSVAEFRLPGRKKRLSKGGGAMPTLEGNLQLGPTAIETNDKYDTSISAEEIEEIFERFYYLFPEFPRSAMISAFSGIRAPTLEEDFVIGASDETHGFINVAGIQSPGLASAPAIAEMVIEILHGLGLQKQRRSDFDPIRPAPLKFSELSDHERDALIASDPRWGHILCRCEYVTEAEVVNALHGIIPATNMDAVKRRTRVGMGRCQGGFCGSRVAAIIASEMGIAITEVTKDGKGSQVFPGEMKSLLKESAS</sequence>
<dbReference type="Gene3D" id="1.10.10.1100">
    <property type="entry name" value="BFD-like [2Fe-2S]-binding domain"/>
    <property type="match status" value="1"/>
</dbReference>
<feature type="domain" description="BFD-like [2Fe-2S]-binding" evidence="2">
    <location>
        <begin position="426"/>
        <end position="479"/>
    </location>
</feature>
<dbReference type="Gene3D" id="3.30.9.10">
    <property type="entry name" value="D-Amino Acid Oxidase, subunit A, domain 2"/>
    <property type="match status" value="1"/>
</dbReference>
<dbReference type="SUPFAM" id="SSF54373">
    <property type="entry name" value="FAD-linked reductases, C-terminal domain"/>
    <property type="match status" value="1"/>
</dbReference>
<evidence type="ECO:0000259" key="2">
    <source>
        <dbReference type="Pfam" id="PF04324"/>
    </source>
</evidence>
<dbReference type="InterPro" id="IPR006076">
    <property type="entry name" value="FAD-dep_OxRdtase"/>
</dbReference>
<dbReference type="STRING" id="1797197.A2Y75_10220"/>
<reference evidence="3 4" key="1">
    <citation type="journal article" date="2016" name="Nat. Commun.">
        <title>Thousands of microbial genomes shed light on interconnected biogeochemical processes in an aquifer system.</title>
        <authorList>
            <person name="Anantharaman K."/>
            <person name="Brown C.T."/>
            <person name="Hug L.A."/>
            <person name="Sharon I."/>
            <person name="Castelle C.J."/>
            <person name="Probst A.J."/>
            <person name="Thomas B.C."/>
            <person name="Singh A."/>
            <person name="Wilkins M.J."/>
            <person name="Karaoz U."/>
            <person name="Brodie E.L."/>
            <person name="Williams K.H."/>
            <person name="Hubbard S.S."/>
            <person name="Banfield J.F."/>
        </authorList>
    </citation>
    <scope>NUCLEOTIDE SEQUENCE [LARGE SCALE GENOMIC DNA]</scope>
</reference>